<dbReference type="AlphaFoldDB" id="A0A8S1F1J4"/>
<comment type="subcellular location">
    <subcellularLocation>
        <location evidence="1 7">Membrane</location>
        <topology evidence="1 7">Multi-pass membrane protein</topology>
    </subcellularLocation>
</comment>
<keyword evidence="5 7" id="KW-1133">Transmembrane helix</keyword>
<feature type="transmembrane region" description="Helical" evidence="7">
    <location>
        <begin position="241"/>
        <end position="259"/>
    </location>
</feature>
<comment type="function">
    <text evidence="7">May be involved in iron transport and iron homeostasis.</text>
</comment>
<keyword evidence="9" id="KW-1185">Reference proteome</keyword>
<evidence type="ECO:0000256" key="6">
    <source>
        <dbReference type="ARBA" id="ARBA00023136"/>
    </source>
</evidence>
<dbReference type="Proteomes" id="UP000494206">
    <property type="component" value="Unassembled WGS sequence"/>
</dbReference>
<dbReference type="EMBL" id="CADEPM010000006">
    <property type="protein sequence ID" value="CAB3407827.1"/>
    <property type="molecule type" value="Genomic_DNA"/>
</dbReference>
<feature type="transmembrane region" description="Helical" evidence="7">
    <location>
        <begin position="440"/>
        <end position="462"/>
    </location>
</feature>
<feature type="transmembrane region" description="Helical" evidence="7">
    <location>
        <begin position="279"/>
        <end position="296"/>
    </location>
</feature>
<dbReference type="PANTHER" id="PTHR11660:SF57">
    <property type="entry name" value="SOLUTE CARRIER FAMILY 40 MEMBER"/>
    <property type="match status" value="1"/>
</dbReference>
<keyword evidence="4 7" id="KW-0812">Transmembrane</keyword>
<evidence type="ECO:0000256" key="7">
    <source>
        <dbReference type="RuleBase" id="RU365065"/>
    </source>
</evidence>
<feature type="transmembrane region" description="Helical" evidence="7">
    <location>
        <begin position="303"/>
        <end position="324"/>
    </location>
</feature>
<evidence type="ECO:0000256" key="4">
    <source>
        <dbReference type="ARBA" id="ARBA00022692"/>
    </source>
</evidence>
<gene>
    <name evidence="8" type="ORF">CBOVIS_LOCUS9689</name>
</gene>
<protein>
    <recommendedName>
        <fullName evidence="7">Solute carrier family 40 member</fullName>
    </recommendedName>
</protein>
<feature type="transmembrane region" description="Helical" evidence="7">
    <location>
        <begin position="90"/>
        <end position="112"/>
    </location>
</feature>
<keyword evidence="6 7" id="KW-0472">Membrane</keyword>
<reference evidence="8 9" key="1">
    <citation type="submission" date="2020-04" db="EMBL/GenBank/DDBJ databases">
        <authorList>
            <person name="Laetsch R D."/>
            <person name="Stevens L."/>
            <person name="Kumar S."/>
            <person name="Blaxter L. M."/>
        </authorList>
    </citation>
    <scope>NUCLEOTIDE SEQUENCE [LARGE SCALE GENOMIC DNA]</scope>
</reference>
<dbReference type="GO" id="GO:0016020">
    <property type="term" value="C:membrane"/>
    <property type="evidence" value="ECO:0007669"/>
    <property type="project" value="UniProtKB-SubCell"/>
</dbReference>
<dbReference type="SUPFAM" id="SSF103473">
    <property type="entry name" value="MFS general substrate transporter"/>
    <property type="match status" value="1"/>
</dbReference>
<keyword evidence="7" id="KW-0406">Ion transport</keyword>
<feature type="transmembrane region" description="Helical" evidence="7">
    <location>
        <begin position="171"/>
        <end position="191"/>
    </location>
</feature>
<proteinExistence type="inferred from homology"/>
<accession>A0A8S1F1J4</accession>
<comment type="similarity">
    <text evidence="2 7">Belongs to the ferroportin (FP) (TC 2.A.100) family. SLC40A subfamily.</text>
</comment>
<dbReference type="GO" id="GO:0005381">
    <property type="term" value="F:iron ion transmembrane transporter activity"/>
    <property type="evidence" value="ECO:0007669"/>
    <property type="project" value="UniProtKB-UniRule"/>
</dbReference>
<evidence type="ECO:0000256" key="2">
    <source>
        <dbReference type="ARBA" id="ARBA00006279"/>
    </source>
</evidence>
<evidence type="ECO:0000256" key="3">
    <source>
        <dbReference type="ARBA" id="ARBA00022448"/>
    </source>
</evidence>
<feature type="transmembrane region" description="Helical" evidence="7">
    <location>
        <begin position="47"/>
        <end position="69"/>
    </location>
</feature>
<dbReference type="PANTHER" id="PTHR11660">
    <property type="entry name" value="SOLUTE CARRIER FAMILY 40 MEMBER"/>
    <property type="match status" value="1"/>
</dbReference>
<sequence length="501" mass="56105">MTPQVSPIRQFCARKTFRINAAYLLTTLGDRMWMFAIGIFMHKLGGMTWVAVQQFFDAFVKLSILPIIGSFMDKSDRNLVMQRSLMMNNLAVAGSAASFCIVFIIAILLASFSRLASEAQRICFTKDWIVVITSSYPEEGVTLSQQNSFMSVIDQSASVVLPFLTGLLFDIFGWTISCITIIIYNLCSWYIESCVLYSVYKATPALQTRHIKEDTEEDKQAKAEAESHSWTNSFRLYFKQTSWMAGFGLALLYMTVLGFDNLAGSYGQKHGMSLSTLGLLRTCGSLFGVFGAISYGRIVPVVGLLWTTFIGLTWQNIFIAMSGASTLMPGSPMNVSGFVDNFDTSQWIGGVIDQVQNPENIDQEETPFMQLPLSIKIFFFGIMFARYGLWVADPAITQIQQETIPESQRYSVFAMQTAFCEAFSLLKDTIVIMFPNTELFGGLAIISCIFVFSGYMLNNLYFIKCGCSRLKTAHLNDVELQAIQQPERHSLLNGKSEEKPE</sequence>
<evidence type="ECO:0000256" key="5">
    <source>
        <dbReference type="ARBA" id="ARBA00022989"/>
    </source>
</evidence>
<dbReference type="Gene3D" id="1.20.1250.20">
    <property type="entry name" value="MFS general substrate transporter like domains"/>
    <property type="match status" value="1"/>
</dbReference>
<comment type="caution">
    <text evidence="7">Lacks conserved residue(s) required for the propagation of feature annotation.</text>
</comment>
<evidence type="ECO:0000313" key="9">
    <source>
        <dbReference type="Proteomes" id="UP000494206"/>
    </source>
</evidence>
<comment type="caution">
    <text evidence="8">The sequence shown here is derived from an EMBL/GenBank/DDBJ whole genome shotgun (WGS) entry which is preliminary data.</text>
</comment>
<organism evidence="8 9">
    <name type="scientific">Caenorhabditis bovis</name>
    <dbReference type="NCBI Taxonomy" id="2654633"/>
    <lineage>
        <taxon>Eukaryota</taxon>
        <taxon>Metazoa</taxon>
        <taxon>Ecdysozoa</taxon>
        <taxon>Nematoda</taxon>
        <taxon>Chromadorea</taxon>
        <taxon>Rhabditida</taxon>
        <taxon>Rhabditina</taxon>
        <taxon>Rhabditomorpha</taxon>
        <taxon>Rhabditoidea</taxon>
        <taxon>Rhabditidae</taxon>
        <taxon>Peloderinae</taxon>
        <taxon>Caenorhabditis</taxon>
    </lineage>
</organism>
<name>A0A8S1F1J4_9PELO</name>
<keyword evidence="3 7" id="KW-0813">Transport</keyword>
<evidence type="ECO:0000256" key="1">
    <source>
        <dbReference type="ARBA" id="ARBA00004141"/>
    </source>
</evidence>
<dbReference type="OrthoDB" id="648861at2759"/>
<evidence type="ECO:0000313" key="8">
    <source>
        <dbReference type="EMBL" id="CAB3407827.1"/>
    </source>
</evidence>
<dbReference type="InterPro" id="IPR009716">
    <property type="entry name" value="Ferroportin-1"/>
</dbReference>
<feature type="transmembrane region" description="Helical" evidence="7">
    <location>
        <begin position="21"/>
        <end position="41"/>
    </location>
</feature>
<dbReference type="Pfam" id="PF06963">
    <property type="entry name" value="FPN1"/>
    <property type="match status" value="1"/>
</dbReference>
<dbReference type="InterPro" id="IPR036259">
    <property type="entry name" value="MFS_trans_sf"/>
</dbReference>